<reference evidence="1 2" key="2">
    <citation type="journal article" date="2012" name="PLoS Pathog.">
        <title>Diverse lifestyles and strategies of plant pathogenesis encoded in the genomes of eighteen Dothideomycetes fungi.</title>
        <authorList>
            <person name="Ohm R.A."/>
            <person name="Feau N."/>
            <person name="Henrissat B."/>
            <person name="Schoch C.L."/>
            <person name="Horwitz B.A."/>
            <person name="Barry K.W."/>
            <person name="Condon B.J."/>
            <person name="Copeland A.C."/>
            <person name="Dhillon B."/>
            <person name="Glaser F."/>
            <person name="Hesse C.N."/>
            <person name="Kosti I."/>
            <person name="LaButti K."/>
            <person name="Lindquist E.A."/>
            <person name="Lucas S."/>
            <person name="Salamov A.A."/>
            <person name="Bradshaw R.E."/>
            <person name="Ciuffetti L."/>
            <person name="Hamelin R.C."/>
            <person name="Kema G.H.J."/>
            <person name="Lawrence C."/>
            <person name="Scott J.A."/>
            <person name="Spatafora J.W."/>
            <person name="Turgeon B.G."/>
            <person name="de Wit P.J.G.M."/>
            <person name="Zhong S."/>
            <person name="Goodwin S.B."/>
            <person name="Grigoriev I.V."/>
        </authorList>
    </citation>
    <scope>NUCLEOTIDE SEQUENCE [LARGE SCALE GENOMIC DNA]</scope>
    <source>
        <strain evidence="2">NZE10 / CBS 128990</strain>
    </source>
</reference>
<evidence type="ECO:0008006" key="3">
    <source>
        <dbReference type="Google" id="ProtNLM"/>
    </source>
</evidence>
<evidence type="ECO:0000313" key="1">
    <source>
        <dbReference type="EMBL" id="EME42516.1"/>
    </source>
</evidence>
<keyword evidence="2" id="KW-1185">Reference proteome</keyword>
<reference evidence="2" key="1">
    <citation type="journal article" date="2012" name="PLoS Genet.">
        <title>The genomes of the fungal plant pathogens Cladosporium fulvum and Dothistroma septosporum reveal adaptation to different hosts and lifestyles but also signatures of common ancestry.</title>
        <authorList>
            <person name="de Wit P.J.G.M."/>
            <person name="van der Burgt A."/>
            <person name="Oekmen B."/>
            <person name="Stergiopoulos I."/>
            <person name="Abd-Elsalam K.A."/>
            <person name="Aerts A.L."/>
            <person name="Bahkali A.H."/>
            <person name="Beenen H.G."/>
            <person name="Chettri P."/>
            <person name="Cox M.P."/>
            <person name="Datema E."/>
            <person name="de Vries R.P."/>
            <person name="Dhillon B."/>
            <person name="Ganley A.R."/>
            <person name="Griffiths S.A."/>
            <person name="Guo Y."/>
            <person name="Hamelin R.C."/>
            <person name="Henrissat B."/>
            <person name="Kabir M.S."/>
            <person name="Jashni M.K."/>
            <person name="Kema G."/>
            <person name="Klaubauf S."/>
            <person name="Lapidus A."/>
            <person name="Levasseur A."/>
            <person name="Lindquist E."/>
            <person name="Mehrabi R."/>
            <person name="Ohm R.A."/>
            <person name="Owen T.J."/>
            <person name="Salamov A."/>
            <person name="Schwelm A."/>
            <person name="Schijlen E."/>
            <person name="Sun H."/>
            <person name="van den Burg H.A."/>
            <person name="van Ham R.C.H.J."/>
            <person name="Zhang S."/>
            <person name="Goodwin S.B."/>
            <person name="Grigoriev I.V."/>
            <person name="Collemare J."/>
            <person name="Bradshaw R.E."/>
        </authorList>
    </citation>
    <scope>NUCLEOTIDE SEQUENCE [LARGE SCALE GENOMIC DNA]</scope>
    <source>
        <strain evidence="2">NZE10 / CBS 128990</strain>
    </source>
</reference>
<dbReference type="Proteomes" id="UP000016933">
    <property type="component" value="Unassembled WGS sequence"/>
</dbReference>
<dbReference type="OMA" id="TEYGECD"/>
<dbReference type="OrthoDB" id="62952at2759"/>
<dbReference type="AlphaFoldDB" id="N1PMB5"/>
<proteinExistence type="predicted"/>
<dbReference type="HOGENOM" id="CLU_1095014_0_0_1"/>
<dbReference type="EMBL" id="KB446541">
    <property type="protein sequence ID" value="EME42516.1"/>
    <property type="molecule type" value="Genomic_DNA"/>
</dbReference>
<accession>N1PMB5</accession>
<sequence length="226" mass="25713">MQRSMLFVLPGELRNRIFHDLVVEDETIDLLTLIWRKDMTGYKTSLIPEPVLARTCKALRTEALSLYYSENSFNFGTGAHVLTMKETPHVLSQWFCRLGANVRFLRNIGMNVNCEILGPKHAAYSLRDFWEILHLKIRVNGHALDIELVGDPLVGELCLCEARRLAKKQSVSKSARPFDMLAAVSRSYFTTTEYGECDDCQRPRLTEAEKVNGSIYISDAKRSHSA</sequence>
<dbReference type="eggNOG" id="ENOG502TAPV">
    <property type="taxonomic scope" value="Eukaryota"/>
</dbReference>
<organism evidence="1 2">
    <name type="scientific">Dothistroma septosporum (strain NZE10 / CBS 128990)</name>
    <name type="common">Red band needle blight fungus</name>
    <name type="synonym">Mycosphaerella pini</name>
    <dbReference type="NCBI Taxonomy" id="675120"/>
    <lineage>
        <taxon>Eukaryota</taxon>
        <taxon>Fungi</taxon>
        <taxon>Dikarya</taxon>
        <taxon>Ascomycota</taxon>
        <taxon>Pezizomycotina</taxon>
        <taxon>Dothideomycetes</taxon>
        <taxon>Dothideomycetidae</taxon>
        <taxon>Mycosphaerellales</taxon>
        <taxon>Mycosphaerellaceae</taxon>
        <taxon>Dothistroma</taxon>
    </lineage>
</organism>
<protein>
    <recommendedName>
        <fullName evidence="3">F-box domain-containing protein</fullName>
    </recommendedName>
</protein>
<gene>
    <name evidence="1" type="ORF">DOTSEDRAFT_36372</name>
</gene>
<evidence type="ECO:0000313" key="2">
    <source>
        <dbReference type="Proteomes" id="UP000016933"/>
    </source>
</evidence>
<name>N1PMB5_DOTSN</name>